<gene>
    <name evidence="3" type="ORF">UFOPK2648_00838</name>
    <name evidence="4" type="ORF">UFOPK3037_01168</name>
    <name evidence="5" type="ORF">UFOPK3278_01195</name>
    <name evidence="1" type="ORF">UFOPK3406_01286</name>
    <name evidence="2" type="ORF">UFOPK3925_01657</name>
    <name evidence="6" type="ORF">UFOPK4097_01170</name>
</gene>
<dbReference type="EMBL" id="CAFBIX010000062">
    <property type="protein sequence ID" value="CAB4850229.1"/>
    <property type="molecule type" value="Genomic_DNA"/>
</dbReference>
<dbReference type="EMBL" id="CAFAAO010000015">
    <property type="protein sequence ID" value="CAB4809180.1"/>
    <property type="molecule type" value="Genomic_DNA"/>
</dbReference>
<organism evidence="3">
    <name type="scientific">freshwater metagenome</name>
    <dbReference type="NCBI Taxonomy" id="449393"/>
    <lineage>
        <taxon>unclassified sequences</taxon>
        <taxon>metagenomes</taxon>
        <taxon>ecological metagenomes</taxon>
    </lineage>
</organism>
<dbReference type="EMBL" id="CAESAI010000045">
    <property type="protein sequence ID" value="CAB4343780.1"/>
    <property type="molecule type" value="Genomic_DNA"/>
</dbReference>
<name>A0A6J6QDU8_9ZZZZ</name>
<dbReference type="EMBL" id="CAFBPK010000020">
    <property type="protein sequence ID" value="CAB5025097.1"/>
    <property type="molecule type" value="Genomic_DNA"/>
</dbReference>
<evidence type="ECO:0000313" key="2">
    <source>
        <dbReference type="EMBL" id="CAB4345754.1"/>
    </source>
</evidence>
<dbReference type="AlphaFoldDB" id="A0A6J6QDU8"/>
<dbReference type="EMBL" id="CAESAD010000024">
    <property type="protein sequence ID" value="CAB4345754.1"/>
    <property type="molecule type" value="Genomic_DNA"/>
</dbReference>
<sequence>MAIPITVQRRTFLALVGIGLVTACTTTKSVAPMETDIAQVIADKQMLIADAINIMATSPELTSALQTVIAQNQSHIAVLGNFVATVTPVPSNQPNAAVELADVASRCAVFSTNHLVLACRSSDAEPSRVLAQIAASEMQHHALLTGLLI</sequence>
<proteinExistence type="predicted"/>
<evidence type="ECO:0000313" key="1">
    <source>
        <dbReference type="EMBL" id="CAB4343780.1"/>
    </source>
</evidence>
<dbReference type="EMBL" id="CAEZYC010000042">
    <property type="protein sequence ID" value="CAB4710031.1"/>
    <property type="molecule type" value="Genomic_DNA"/>
</dbReference>
<protein>
    <submittedName>
        <fullName evidence="3">Unannotated protein</fullName>
    </submittedName>
</protein>
<evidence type="ECO:0000313" key="5">
    <source>
        <dbReference type="EMBL" id="CAB4850229.1"/>
    </source>
</evidence>
<evidence type="ECO:0000313" key="6">
    <source>
        <dbReference type="EMBL" id="CAB5025097.1"/>
    </source>
</evidence>
<reference evidence="3" key="1">
    <citation type="submission" date="2020-05" db="EMBL/GenBank/DDBJ databases">
        <authorList>
            <person name="Chiriac C."/>
            <person name="Salcher M."/>
            <person name="Ghai R."/>
            <person name="Kavagutti S V."/>
        </authorList>
    </citation>
    <scope>NUCLEOTIDE SEQUENCE</scope>
</reference>
<accession>A0A6J6QDU8</accession>
<evidence type="ECO:0000313" key="3">
    <source>
        <dbReference type="EMBL" id="CAB4710031.1"/>
    </source>
</evidence>
<evidence type="ECO:0000313" key="4">
    <source>
        <dbReference type="EMBL" id="CAB4809180.1"/>
    </source>
</evidence>